<dbReference type="PANTHER" id="PTHR10992:SF1010">
    <property type="entry name" value="METHYLESTERASE 17-LIKE"/>
    <property type="match status" value="1"/>
</dbReference>
<dbReference type="SUPFAM" id="SSF53474">
    <property type="entry name" value="alpha/beta-Hydrolases"/>
    <property type="match status" value="1"/>
</dbReference>
<evidence type="ECO:0000313" key="4">
    <source>
        <dbReference type="Proteomes" id="UP000657918"/>
    </source>
</evidence>
<reference evidence="3 4" key="1">
    <citation type="submission" date="2020-10" db="EMBL/GenBank/DDBJ databases">
        <title>Plant Genome Project.</title>
        <authorList>
            <person name="Zhang R.-G."/>
        </authorList>
    </citation>
    <scope>NUCLEOTIDE SEQUENCE [LARGE SCALE GENOMIC DNA]</scope>
    <source>
        <strain evidence="3">FAFU-HL-1</strain>
        <tissue evidence="3">Leaf</tissue>
    </source>
</reference>
<gene>
    <name evidence="3" type="ORF">SADUNF_Sadunf13G0123700</name>
</gene>
<dbReference type="OrthoDB" id="1263307at2759"/>
<organism evidence="3 4">
    <name type="scientific">Salix dunnii</name>
    <dbReference type="NCBI Taxonomy" id="1413687"/>
    <lineage>
        <taxon>Eukaryota</taxon>
        <taxon>Viridiplantae</taxon>
        <taxon>Streptophyta</taxon>
        <taxon>Embryophyta</taxon>
        <taxon>Tracheophyta</taxon>
        <taxon>Spermatophyta</taxon>
        <taxon>Magnoliopsida</taxon>
        <taxon>eudicotyledons</taxon>
        <taxon>Gunneridae</taxon>
        <taxon>Pentapetalae</taxon>
        <taxon>rosids</taxon>
        <taxon>fabids</taxon>
        <taxon>Malpighiales</taxon>
        <taxon>Salicaceae</taxon>
        <taxon>Saliceae</taxon>
        <taxon>Salix</taxon>
    </lineage>
</organism>
<proteinExistence type="predicted"/>
<protein>
    <recommendedName>
        <fullName evidence="2">AB hydrolase-1 domain-containing protein</fullName>
    </recommendedName>
</protein>
<dbReference type="Gene3D" id="3.40.50.1820">
    <property type="entry name" value="alpha/beta hydrolase"/>
    <property type="match status" value="1"/>
</dbReference>
<evidence type="ECO:0000256" key="1">
    <source>
        <dbReference type="ARBA" id="ARBA00022801"/>
    </source>
</evidence>
<dbReference type="GO" id="GO:0080031">
    <property type="term" value="F:methyl salicylate esterase activity"/>
    <property type="evidence" value="ECO:0007669"/>
    <property type="project" value="TreeGrafter"/>
</dbReference>
<dbReference type="InterPro" id="IPR029058">
    <property type="entry name" value="AB_hydrolase_fold"/>
</dbReference>
<dbReference type="Proteomes" id="UP000657918">
    <property type="component" value="Unassembled WGS sequence"/>
</dbReference>
<dbReference type="GO" id="GO:0080032">
    <property type="term" value="F:methyl jasmonate esterase activity"/>
    <property type="evidence" value="ECO:0007669"/>
    <property type="project" value="TreeGrafter"/>
</dbReference>
<dbReference type="GO" id="GO:0009696">
    <property type="term" value="P:salicylic acid metabolic process"/>
    <property type="evidence" value="ECO:0007669"/>
    <property type="project" value="TreeGrafter"/>
</dbReference>
<keyword evidence="1" id="KW-0378">Hydrolase</keyword>
<comment type="caution">
    <text evidence="3">The sequence shown here is derived from an EMBL/GenBank/DDBJ whole genome shotgun (WGS) entry which is preliminary data.</text>
</comment>
<dbReference type="GO" id="GO:0080030">
    <property type="term" value="F:methyl indole-3-acetate esterase activity"/>
    <property type="evidence" value="ECO:0007669"/>
    <property type="project" value="TreeGrafter"/>
</dbReference>
<sequence length="261" mass="29257">MKEQAGLPDLHFVLVHGACHGAWCWYKIRSLMETSGYKVTCLDLKSAGIDQSNPNTILTFDEYNAPLTHFLSNLPDNEKVILVGHSAGGLSLTDAIHRFPKKIRMAIYVAANMLKHGFSTDQDIKDGEPDVSEYGEVADLEYGMGLDQPPTSIIIKEEFQKRLLYQLSPKEDTVLASMLLRPGPVRAFKGARFEEGKDADSVPRIYIKTLHDQMLKPMKQEQMIKRWQPCQVLVLESDHSPFFSTPSLLFDLISKGAAASF</sequence>
<accession>A0A835JIM2</accession>
<keyword evidence="4" id="KW-1185">Reference proteome</keyword>
<dbReference type="EMBL" id="JADGMS010000013">
    <property type="protein sequence ID" value="KAF9670963.1"/>
    <property type="molecule type" value="Genomic_DNA"/>
</dbReference>
<dbReference type="AlphaFoldDB" id="A0A835JIM2"/>
<dbReference type="InterPro" id="IPR045889">
    <property type="entry name" value="MES/HNL"/>
</dbReference>
<dbReference type="GO" id="GO:0009694">
    <property type="term" value="P:jasmonic acid metabolic process"/>
    <property type="evidence" value="ECO:0007669"/>
    <property type="project" value="TreeGrafter"/>
</dbReference>
<dbReference type="FunFam" id="3.40.50.1820:FF:000025">
    <property type="entry name" value="putative methylesterase 11, chloroplastic"/>
    <property type="match status" value="1"/>
</dbReference>
<feature type="domain" description="AB hydrolase-1" evidence="2">
    <location>
        <begin position="12"/>
        <end position="249"/>
    </location>
</feature>
<evidence type="ECO:0000313" key="3">
    <source>
        <dbReference type="EMBL" id="KAF9670963.1"/>
    </source>
</evidence>
<evidence type="ECO:0000259" key="2">
    <source>
        <dbReference type="Pfam" id="PF12697"/>
    </source>
</evidence>
<dbReference type="Pfam" id="PF12697">
    <property type="entry name" value="Abhydrolase_6"/>
    <property type="match status" value="1"/>
</dbReference>
<dbReference type="PANTHER" id="PTHR10992">
    <property type="entry name" value="METHYLESTERASE FAMILY MEMBER"/>
    <property type="match status" value="1"/>
</dbReference>
<dbReference type="InterPro" id="IPR000073">
    <property type="entry name" value="AB_hydrolase_1"/>
</dbReference>
<name>A0A835JIM2_9ROSI</name>